<dbReference type="SUPFAM" id="SSF56235">
    <property type="entry name" value="N-terminal nucleophile aminohydrolases (Ntn hydrolases)"/>
    <property type="match status" value="1"/>
</dbReference>
<dbReference type="RefSeq" id="WP_166339324.1">
    <property type="nucleotide sequence ID" value="NZ_CP072829.1"/>
</dbReference>
<evidence type="ECO:0000313" key="13">
    <source>
        <dbReference type="Proteomes" id="UP000636394"/>
    </source>
</evidence>
<dbReference type="InterPro" id="IPR006426">
    <property type="entry name" value="Asn_synth_AEB"/>
</dbReference>
<sequence length="528" mass="60204">MIELKAYQGLIRNHKQLADQLHVDVAGCTRHEREKRLMTAAYEAWGDQMGLHVNGQFGAVFCDTETGELFCVRDVLGAELLFYYETADGRLLYGTQIRDLFDQPGFVRDLNEDLIQFYLGLSYIPGEETLFKGVYKVEPGGFVRFGENGLERGRYWDLAFDPDETKTLDDWADALSDAMDESMRDICDADEQPDSFLSGGVDSSYMLAKSRARTGFCAVYANQEASEEAEARATADYLERGFEGIEVTPEEFFATLDEFLLAYEQPTSDAAGLSLYCACKQVKQRTDLCFSGEGADEFFAGYNGYQNTSRFEKGSDPVYYGATQAMRALDQKHYLKRYCKARPVADFMRQRGAGGRAYDTVSWMLYTDLRSYFEGSILFNSTKISRGTGLDIRMPYCDLRIFDIALHMPSRFKVDATGNKLALRKAASRVLPKTVAYRKKLGFPVPIRDWLADSAYNGDIRRAFKSEAAAKFFEQKELDALLSMFLGGKTNLWHKLRYRGNTGPLWRRVWSIYVFIRWYELFFQDAAK</sequence>
<protein>
    <recommendedName>
        <fullName evidence="3">asparagine synthase (glutamine-hydrolyzing)</fullName>
        <ecNumber evidence="3">6.3.5.4</ecNumber>
    </recommendedName>
</protein>
<evidence type="ECO:0000256" key="3">
    <source>
        <dbReference type="ARBA" id="ARBA00012737"/>
    </source>
</evidence>
<accession>A0A9E6SU94</accession>
<dbReference type="PANTHER" id="PTHR43284">
    <property type="entry name" value="ASPARAGINE SYNTHETASE (GLUTAMINE-HYDROLYZING)"/>
    <property type="match status" value="1"/>
</dbReference>
<dbReference type="InterPro" id="IPR029055">
    <property type="entry name" value="Ntn_hydrolases_N"/>
</dbReference>
<evidence type="ECO:0000256" key="6">
    <source>
        <dbReference type="ARBA" id="ARBA00022888"/>
    </source>
</evidence>
<evidence type="ECO:0000256" key="8">
    <source>
        <dbReference type="PIRSR" id="PIRSR001589-3"/>
    </source>
</evidence>
<evidence type="ECO:0000313" key="11">
    <source>
        <dbReference type="EMBL" id="NHM14151.1"/>
    </source>
</evidence>
<dbReference type="Pfam" id="PF00733">
    <property type="entry name" value="Asn_synthase"/>
    <property type="match status" value="1"/>
</dbReference>
<reference evidence="11 13" key="1">
    <citation type="submission" date="2019-11" db="EMBL/GenBank/DDBJ databases">
        <title>Eggerthellaceae novel genus isolated from the rectal contents of marmort.</title>
        <authorList>
            <person name="Zhang G."/>
        </authorList>
    </citation>
    <scope>NUCLEOTIDE SEQUENCE [LARGE SCALE GENOMIC DNA]</scope>
    <source>
        <strain evidence="13">zg-886</strain>
        <strain evidence="11">Zg-886</strain>
    </source>
</reference>
<dbReference type="PIRSF" id="PIRSF001589">
    <property type="entry name" value="Asn_synthetase_glu-h"/>
    <property type="match status" value="1"/>
</dbReference>
<dbReference type="Proteomes" id="UP000671910">
    <property type="component" value="Chromosome"/>
</dbReference>
<keyword evidence="6" id="KW-0061">Asparagine biosynthesis</keyword>
<dbReference type="Pfam" id="PF13537">
    <property type="entry name" value="GATase_7"/>
    <property type="match status" value="1"/>
</dbReference>
<reference evidence="12" key="2">
    <citation type="submission" date="2021-04" db="EMBL/GenBank/DDBJ databases">
        <title>Novel species in family Eggerthellaceae.</title>
        <authorList>
            <person name="Zhang G."/>
        </authorList>
    </citation>
    <scope>NUCLEOTIDE SEQUENCE</scope>
    <source>
        <strain evidence="12">Zg-886</strain>
    </source>
</reference>
<dbReference type="Proteomes" id="UP000636394">
    <property type="component" value="Unassembled WGS sequence"/>
</dbReference>
<evidence type="ECO:0000256" key="2">
    <source>
        <dbReference type="ARBA" id="ARBA00005752"/>
    </source>
</evidence>
<feature type="site" description="Important for beta-aspartyl-AMP intermediate formation" evidence="8">
    <location>
        <position position="293"/>
    </location>
</feature>
<dbReference type="InterPro" id="IPR014729">
    <property type="entry name" value="Rossmann-like_a/b/a_fold"/>
</dbReference>
<comment type="pathway">
    <text evidence="1">Amino-acid biosynthesis; L-asparagine biosynthesis; L-asparagine from L-aspartate (L-Gln route): step 1/1.</text>
</comment>
<dbReference type="GO" id="GO:0004066">
    <property type="term" value="F:asparagine synthase (glutamine-hydrolyzing) activity"/>
    <property type="evidence" value="ECO:0007669"/>
    <property type="project" value="UniProtKB-EC"/>
</dbReference>
<evidence type="ECO:0000313" key="14">
    <source>
        <dbReference type="Proteomes" id="UP000671910"/>
    </source>
</evidence>
<dbReference type="PANTHER" id="PTHR43284:SF1">
    <property type="entry name" value="ASPARAGINE SYNTHETASE"/>
    <property type="match status" value="1"/>
</dbReference>
<dbReference type="InterPro" id="IPR051786">
    <property type="entry name" value="ASN_synthetase/amidase"/>
</dbReference>
<dbReference type="EC" id="6.3.5.4" evidence="3"/>
<dbReference type="GO" id="GO:0006529">
    <property type="term" value="P:asparagine biosynthetic process"/>
    <property type="evidence" value="ECO:0007669"/>
    <property type="project" value="UniProtKB-KW"/>
</dbReference>
<feature type="domain" description="Asparagine synthetase" evidence="9">
    <location>
        <begin position="175"/>
        <end position="494"/>
    </location>
</feature>
<dbReference type="KEGG" id="ebz:J7S26_07750"/>
<evidence type="ECO:0000313" key="12">
    <source>
        <dbReference type="EMBL" id="QTU84231.1"/>
    </source>
</evidence>
<comment type="similarity">
    <text evidence="2">Belongs to the asparagine synthetase family.</text>
</comment>
<keyword evidence="4" id="KW-0547">Nucleotide-binding</keyword>
<organism evidence="12 14">
    <name type="scientific">Xiamenia xianingshaonis</name>
    <dbReference type="NCBI Taxonomy" id="2682776"/>
    <lineage>
        <taxon>Bacteria</taxon>
        <taxon>Bacillati</taxon>
        <taxon>Actinomycetota</taxon>
        <taxon>Coriobacteriia</taxon>
        <taxon>Eggerthellales</taxon>
        <taxon>Eggerthellaceae</taxon>
        <taxon>Xiamenia</taxon>
    </lineage>
</organism>
<dbReference type="CDD" id="cd01991">
    <property type="entry name" value="Asn_synthase_B_C"/>
    <property type="match status" value="1"/>
</dbReference>
<gene>
    <name evidence="11" type="ORF">GMI68_05120</name>
    <name evidence="12" type="ORF">J7S26_07750</name>
</gene>
<keyword evidence="13" id="KW-1185">Reference proteome</keyword>
<comment type="catalytic activity">
    <reaction evidence="7">
        <text>L-aspartate + L-glutamine + ATP + H2O = L-asparagine + L-glutamate + AMP + diphosphate + H(+)</text>
        <dbReference type="Rhea" id="RHEA:12228"/>
        <dbReference type="ChEBI" id="CHEBI:15377"/>
        <dbReference type="ChEBI" id="CHEBI:15378"/>
        <dbReference type="ChEBI" id="CHEBI:29985"/>
        <dbReference type="ChEBI" id="CHEBI:29991"/>
        <dbReference type="ChEBI" id="CHEBI:30616"/>
        <dbReference type="ChEBI" id="CHEBI:33019"/>
        <dbReference type="ChEBI" id="CHEBI:58048"/>
        <dbReference type="ChEBI" id="CHEBI:58359"/>
        <dbReference type="ChEBI" id="CHEBI:456215"/>
        <dbReference type="EC" id="6.3.5.4"/>
    </reaction>
</comment>
<dbReference type="InterPro" id="IPR017932">
    <property type="entry name" value="GATase_2_dom"/>
</dbReference>
<dbReference type="GO" id="GO:0005524">
    <property type="term" value="F:ATP binding"/>
    <property type="evidence" value="ECO:0007669"/>
    <property type="project" value="UniProtKB-KW"/>
</dbReference>
<dbReference type="SUPFAM" id="SSF52402">
    <property type="entry name" value="Adenine nucleotide alpha hydrolases-like"/>
    <property type="match status" value="1"/>
</dbReference>
<dbReference type="Gene3D" id="3.40.50.620">
    <property type="entry name" value="HUPs"/>
    <property type="match status" value="1"/>
</dbReference>
<evidence type="ECO:0000259" key="10">
    <source>
        <dbReference type="Pfam" id="PF13537"/>
    </source>
</evidence>
<proteinExistence type="inferred from homology"/>
<feature type="domain" description="Glutamine amidotransferase type-2" evidence="10">
    <location>
        <begin position="6"/>
        <end position="100"/>
    </location>
</feature>
<evidence type="ECO:0000256" key="7">
    <source>
        <dbReference type="ARBA" id="ARBA00048741"/>
    </source>
</evidence>
<dbReference type="Gene3D" id="3.60.20.10">
    <property type="entry name" value="Glutamine Phosphoribosylpyrophosphate, subunit 1, domain 1"/>
    <property type="match status" value="1"/>
</dbReference>
<evidence type="ECO:0000256" key="4">
    <source>
        <dbReference type="ARBA" id="ARBA00022741"/>
    </source>
</evidence>
<evidence type="ECO:0000259" key="9">
    <source>
        <dbReference type="Pfam" id="PF00733"/>
    </source>
</evidence>
<dbReference type="AlphaFoldDB" id="A0A9E6SU94"/>
<dbReference type="EMBL" id="WPCR01000006">
    <property type="protein sequence ID" value="NHM14151.1"/>
    <property type="molecule type" value="Genomic_DNA"/>
</dbReference>
<keyword evidence="5" id="KW-0067">ATP-binding</keyword>
<keyword evidence="6" id="KW-0028">Amino-acid biosynthesis</keyword>
<dbReference type="InterPro" id="IPR001962">
    <property type="entry name" value="Asn_synthase"/>
</dbReference>
<dbReference type="GO" id="GO:0005829">
    <property type="term" value="C:cytosol"/>
    <property type="evidence" value="ECO:0007669"/>
    <property type="project" value="TreeGrafter"/>
</dbReference>
<dbReference type="EMBL" id="CP072829">
    <property type="protein sequence ID" value="QTU84231.1"/>
    <property type="molecule type" value="Genomic_DNA"/>
</dbReference>
<evidence type="ECO:0000256" key="1">
    <source>
        <dbReference type="ARBA" id="ARBA00005187"/>
    </source>
</evidence>
<name>A0A9E6SU94_9ACTN</name>
<evidence type="ECO:0000256" key="5">
    <source>
        <dbReference type="ARBA" id="ARBA00022840"/>
    </source>
</evidence>